<dbReference type="SUPFAM" id="SSF47413">
    <property type="entry name" value="lambda repressor-like DNA-binding domains"/>
    <property type="match status" value="1"/>
</dbReference>
<evidence type="ECO:0000259" key="1">
    <source>
        <dbReference type="PROSITE" id="PS50943"/>
    </source>
</evidence>
<accession>A0A5M4AYY5</accession>
<dbReference type="InterPro" id="IPR001387">
    <property type="entry name" value="Cro/C1-type_HTH"/>
</dbReference>
<keyword evidence="3" id="KW-1185">Reference proteome</keyword>
<dbReference type="PROSITE" id="PS50943">
    <property type="entry name" value="HTH_CROC1"/>
    <property type="match status" value="1"/>
</dbReference>
<dbReference type="InterPro" id="IPR010982">
    <property type="entry name" value="Lambda_DNA-bd_dom_sf"/>
</dbReference>
<dbReference type="Gene3D" id="1.10.260.40">
    <property type="entry name" value="lambda repressor-like DNA-binding domains"/>
    <property type="match status" value="1"/>
</dbReference>
<dbReference type="GO" id="GO:0003677">
    <property type="term" value="F:DNA binding"/>
    <property type="evidence" value="ECO:0007669"/>
    <property type="project" value="InterPro"/>
</dbReference>
<evidence type="ECO:0000313" key="3">
    <source>
        <dbReference type="Proteomes" id="UP000391834"/>
    </source>
</evidence>
<dbReference type="Proteomes" id="UP000391834">
    <property type="component" value="Unassembled WGS sequence"/>
</dbReference>
<dbReference type="AlphaFoldDB" id="A0A5M4AYY5"/>
<feature type="domain" description="HTH cro/C1-type" evidence="1">
    <location>
        <begin position="17"/>
        <end position="70"/>
    </location>
</feature>
<name>A0A5M4AYY5_9BACT</name>
<sequence>MVMNNELKLPFHIGNAIRERLVERQLTVPQFARRLGVSEQMAHYILNSKDVKIGRLWQLSETLNFNFFTLISKERAIENPEQEETTLLKQEIEGLHQQIHDMETKIETLRESLRLIGGKS</sequence>
<gene>
    <name evidence="2" type="ORF">PbJCM13498_19780</name>
</gene>
<proteinExistence type="predicted"/>
<dbReference type="CDD" id="cd00093">
    <property type="entry name" value="HTH_XRE"/>
    <property type="match status" value="1"/>
</dbReference>
<organism evidence="2 3">
    <name type="scientific">Prolixibacter bellariivorans</name>
    <dbReference type="NCBI Taxonomy" id="314319"/>
    <lineage>
        <taxon>Bacteria</taxon>
        <taxon>Pseudomonadati</taxon>
        <taxon>Bacteroidota</taxon>
        <taxon>Bacteroidia</taxon>
        <taxon>Marinilabiliales</taxon>
        <taxon>Prolixibacteraceae</taxon>
        <taxon>Prolixibacter</taxon>
    </lineage>
</organism>
<reference evidence="2 3" key="1">
    <citation type="submission" date="2019-10" db="EMBL/GenBank/DDBJ databases">
        <title>Prolixibacter strains distinguished by the presence of nitrate reductase genes were adept at nitrate-dependent anaerobic corrosion of metallic iron and carbon steel.</title>
        <authorList>
            <person name="Iino T."/>
            <person name="Shono N."/>
            <person name="Ito K."/>
            <person name="Nakamura R."/>
            <person name="Sueoka K."/>
            <person name="Harayama S."/>
            <person name="Ohkuma M."/>
        </authorList>
    </citation>
    <scope>NUCLEOTIDE SEQUENCE [LARGE SCALE GENOMIC DNA]</scope>
    <source>
        <strain evidence="2 3">JCM 13498</strain>
    </source>
</reference>
<comment type="caution">
    <text evidence="2">The sequence shown here is derived from an EMBL/GenBank/DDBJ whole genome shotgun (WGS) entry which is preliminary data.</text>
</comment>
<evidence type="ECO:0000313" key="2">
    <source>
        <dbReference type="EMBL" id="GET33115.1"/>
    </source>
</evidence>
<protein>
    <recommendedName>
        <fullName evidence="1">HTH cro/C1-type domain-containing protein</fullName>
    </recommendedName>
</protein>
<dbReference type="EMBL" id="BLAX01000001">
    <property type="protein sequence ID" value="GET33115.1"/>
    <property type="molecule type" value="Genomic_DNA"/>
</dbReference>